<dbReference type="PANTHER" id="PTHR33693:SF1">
    <property type="entry name" value="TYPE-4 URACIL-DNA GLYCOSYLASE"/>
    <property type="match status" value="1"/>
</dbReference>
<evidence type="ECO:0000313" key="13">
    <source>
        <dbReference type="EMBL" id="OGG71724.1"/>
    </source>
</evidence>
<evidence type="ECO:0000313" key="14">
    <source>
        <dbReference type="Proteomes" id="UP000179115"/>
    </source>
</evidence>
<dbReference type="STRING" id="1798508.A3A35_01850"/>
<evidence type="ECO:0000256" key="1">
    <source>
        <dbReference type="ARBA" id="ARBA00001400"/>
    </source>
</evidence>
<evidence type="ECO:0000256" key="11">
    <source>
        <dbReference type="ARBA" id="ARBA00023204"/>
    </source>
</evidence>
<evidence type="ECO:0000256" key="4">
    <source>
        <dbReference type="ARBA" id="ARBA00019403"/>
    </source>
</evidence>
<dbReference type="EMBL" id="MFLV01000010">
    <property type="protein sequence ID" value="OGG71724.1"/>
    <property type="molecule type" value="Genomic_DNA"/>
</dbReference>
<dbReference type="GO" id="GO:0004844">
    <property type="term" value="F:uracil DNA N-glycosylase activity"/>
    <property type="evidence" value="ECO:0007669"/>
    <property type="project" value="UniProtKB-EC"/>
</dbReference>
<gene>
    <name evidence="13" type="ORF">A3A35_01850</name>
</gene>
<name>A0A1F6EDI2_9BACT</name>
<protein>
    <recommendedName>
        <fullName evidence="4">Type-4 uracil-DNA glycosylase</fullName>
        <ecNumber evidence="3">3.2.2.27</ecNumber>
    </recommendedName>
</protein>
<dbReference type="SMART" id="SM00987">
    <property type="entry name" value="UreE_C"/>
    <property type="match status" value="1"/>
</dbReference>
<dbReference type="Gene3D" id="3.40.470.10">
    <property type="entry name" value="Uracil-DNA glycosylase-like domain"/>
    <property type="match status" value="1"/>
</dbReference>
<comment type="caution">
    <text evidence="13">The sequence shown here is derived from an EMBL/GenBank/DDBJ whole genome shotgun (WGS) entry which is preliminary data.</text>
</comment>
<dbReference type="GO" id="GO:0051539">
    <property type="term" value="F:4 iron, 4 sulfur cluster binding"/>
    <property type="evidence" value="ECO:0007669"/>
    <property type="project" value="UniProtKB-KW"/>
</dbReference>
<dbReference type="InterPro" id="IPR036895">
    <property type="entry name" value="Uracil-DNA_glycosylase-like_sf"/>
</dbReference>
<dbReference type="InterPro" id="IPR005273">
    <property type="entry name" value="Ura-DNA_glyco_family4"/>
</dbReference>
<keyword evidence="11" id="KW-0234">DNA repair</keyword>
<evidence type="ECO:0000256" key="2">
    <source>
        <dbReference type="ARBA" id="ARBA00006521"/>
    </source>
</evidence>
<dbReference type="AlphaFoldDB" id="A0A1F6EDI2"/>
<keyword evidence="9" id="KW-0408">Iron</keyword>
<dbReference type="GO" id="GO:0006281">
    <property type="term" value="P:DNA repair"/>
    <property type="evidence" value="ECO:0007669"/>
    <property type="project" value="UniProtKB-KW"/>
</dbReference>
<dbReference type="EC" id="3.2.2.27" evidence="3"/>
<dbReference type="GO" id="GO:0046872">
    <property type="term" value="F:metal ion binding"/>
    <property type="evidence" value="ECO:0007669"/>
    <property type="project" value="UniProtKB-KW"/>
</dbReference>
<dbReference type="NCBIfam" id="TIGR00758">
    <property type="entry name" value="UDG_fam4"/>
    <property type="match status" value="1"/>
</dbReference>
<dbReference type="CDD" id="cd10030">
    <property type="entry name" value="UDG-F4_TTUDGA_SPO1dp_like"/>
    <property type="match status" value="1"/>
</dbReference>
<evidence type="ECO:0000259" key="12">
    <source>
        <dbReference type="SMART" id="SM00986"/>
    </source>
</evidence>
<evidence type="ECO:0000256" key="10">
    <source>
        <dbReference type="ARBA" id="ARBA00023014"/>
    </source>
</evidence>
<keyword evidence="6" id="KW-0479">Metal-binding</keyword>
<keyword evidence="7" id="KW-0227">DNA damage</keyword>
<evidence type="ECO:0000256" key="7">
    <source>
        <dbReference type="ARBA" id="ARBA00022763"/>
    </source>
</evidence>
<evidence type="ECO:0000256" key="8">
    <source>
        <dbReference type="ARBA" id="ARBA00022801"/>
    </source>
</evidence>
<evidence type="ECO:0000256" key="6">
    <source>
        <dbReference type="ARBA" id="ARBA00022723"/>
    </source>
</evidence>
<proteinExistence type="inferred from homology"/>
<feature type="domain" description="Uracil-DNA glycosylase-like" evidence="12">
    <location>
        <begin position="36"/>
        <end position="192"/>
    </location>
</feature>
<organism evidence="13 14">
    <name type="scientific">Candidatus Kaiserbacteria bacterium RIFCSPLOWO2_01_FULL_51_21</name>
    <dbReference type="NCBI Taxonomy" id="1798508"/>
    <lineage>
        <taxon>Bacteria</taxon>
        <taxon>Candidatus Kaiseribacteriota</taxon>
    </lineage>
</organism>
<dbReference type="SMART" id="SM00986">
    <property type="entry name" value="UDG"/>
    <property type="match status" value="1"/>
</dbReference>
<dbReference type="SUPFAM" id="SSF52141">
    <property type="entry name" value="Uracil-DNA glycosylase-like"/>
    <property type="match status" value="1"/>
</dbReference>
<dbReference type="Proteomes" id="UP000179115">
    <property type="component" value="Unassembled WGS sequence"/>
</dbReference>
<dbReference type="InterPro" id="IPR051536">
    <property type="entry name" value="UDG_Type-4/5"/>
</dbReference>
<evidence type="ECO:0000256" key="9">
    <source>
        <dbReference type="ARBA" id="ARBA00023004"/>
    </source>
</evidence>
<evidence type="ECO:0000256" key="3">
    <source>
        <dbReference type="ARBA" id="ARBA00012030"/>
    </source>
</evidence>
<accession>A0A1F6EDI2</accession>
<sequence length="199" mass="22545">MKDKHEKMKQIRDEVVALKESPIYAFRVEHKNHPVIGEGSHDAHFMFVGEAPGRNEAATGRPFCGTAGKILDDLLASIDIPRQDVYITNIVKDRPPENRDPLPSEIEIYGPFLDRQIEIIQPKVIVTLGRYSMNYIMQKFDLLFELEPISAAHGKTYQAKAGYGDITIVPMYHPAAAIYTQSLKETLKKDFQILKSFVS</sequence>
<evidence type="ECO:0000256" key="5">
    <source>
        <dbReference type="ARBA" id="ARBA00022485"/>
    </source>
</evidence>
<dbReference type="Pfam" id="PF03167">
    <property type="entry name" value="UDG"/>
    <property type="match status" value="1"/>
</dbReference>
<comment type="similarity">
    <text evidence="2">Belongs to the uracil-DNA glycosylase (UDG) superfamily. Type 4 (UDGa) family.</text>
</comment>
<keyword evidence="10" id="KW-0411">Iron-sulfur</keyword>
<dbReference type="PANTHER" id="PTHR33693">
    <property type="entry name" value="TYPE-5 URACIL-DNA GLYCOSYLASE"/>
    <property type="match status" value="1"/>
</dbReference>
<keyword evidence="5" id="KW-0004">4Fe-4S</keyword>
<comment type="catalytic activity">
    <reaction evidence="1">
        <text>Hydrolyzes single-stranded DNA or mismatched double-stranded DNA and polynucleotides, releasing free uracil.</text>
        <dbReference type="EC" id="3.2.2.27"/>
    </reaction>
</comment>
<dbReference type="InterPro" id="IPR005122">
    <property type="entry name" value="Uracil-DNA_glycosylase-like"/>
</dbReference>
<reference evidence="13 14" key="1">
    <citation type="journal article" date="2016" name="Nat. Commun.">
        <title>Thousands of microbial genomes shed light on interconnected biogeochemical processes in an aquifer system.</title>
        <authorList>
            <person name="Anantharaman K."/>
            <person name="Brown C.T."/>
            <person name="Hug L.A."/>
            <person name="Sharon I."/>
            <person name="Castelle C.J."/>
            <person name="Probst A.J."/>
            <person name="Thomas B.C."/>
            <person name="Singh A."/>
            <person name="Wilkins M.J."/>
            <person name="Karaoz U."/>
            <person name="Brodie E.L."/>
            <person name="Williams K.H."/>
            <person name="Hubbard S.S."/>
            <person name="Banfield J.F."/>
        </authorList>
    </citation>
    <scope>NUCLEOTIDE SEQUENCE [LARGE SCALE GENOMIC DNA]</scope>
</reference>
<keyword evidence="8" id="KW-0378">Hydrolase</keyword>